<feature type="region of interest" description="Disordered" evidence="1">
    <location>
        <begin position="168"/>
        <end position="196"/>
    </location>
</feature>
<dbReference type="EMBL" id="BKCJ010009977">
    <property type="protein sequence ID" value="GEU89498.1"/>
    <property type="molecule type" value="Genomic_DNA"/>
</dbReference>
<name>A0A6L2NT54_TANCI</name>
<accession>A0A6L2NT54</accession>
<evidence type="ECO:0000313" key="2">
    <source>
        <dbReference type="EMBL" id="GEU89498.1"/>
    </source>
</evidence>
<evidence type="ECO:0000256" key="1">
    <source>
        <dbReference type="SAM" id="MobiDB-lite"/>
    </source>
</evidence>
<proteinExistence type="predicted"/>
<sequence>MPTIDLADPVPFGKGYWPLLQKSIFSLCYLFCKTFSSTTIKDVNHIRTLGDYFRPNHEGYKNTIELLEGNNVVPLRFDTIRLVQNRCSFYELCLATRRTIDQLADSKLHNRNAKESWALLEDIALYDNEIWNDPRDFAKPVKAISSLKMSWYCMEDLEQAFIEYASSHTDKAREEEEQEEKDDPKNINTNPSSPPDLLVSFITKKVRKLNSFFESLGLVPQSSNIEVFLHKRDDGEVMFIEIIKQDDDSHIEEPKVGENAGAGES</sequence>
<comment type="caution">
    <text evidence="2">The sequence shown here is derived from an EMBL/GenBank/DDBJ whole genome shotgun (WGS) entry which is preliminary data.</text>
</comment>
<dbReference type="AlphaFoldDB" id="A0A6L2NT54"/>
<protein>
    <submittedName>
        <fullName evidence="2">MAK10-like protein</fullName>
    </submittedName>
</protein>
<gene>
    <name evidence="2" type="ORF">Tci_061476</name>
</gene>
<reference evidence="2" key="1">
    <citation type="journal article" date="2019" name="Sci. Rep.">
        <title>Draft genome of Tanacetum cinerariifolium, the natural source of mosquito coil.</title>
        <authorList>
            <person name="Yamashiro T."/>
            <person name="Shiraishi A."/>
            <person name="Satake H."/>
            <person name="Nakayama K."/>
        </authorList>
    </citation>
    <scope>NUCLEOTIDE SEQUENCE</scope>
</reference>
<organism evidence="2">
    <name type="scientific">Tanacetum cinerariifolium</name>
    <name type="common">Dalmatian daisy</name>
    <name type="synonym">Chrysanthemum cinerariifolium</name>
    <dbReference type="NCBI Taxonomy" id="118510"/>
    <lineage>
        <taxon>Eukaryota</taxon>
        <taxon>Viridiplantae</taxon>
        <taxon>Streptophyta</taxon>
        <taxon>Embryophyta</taxon>
        <taxon>Tracheophyta</taxon>
        <taxon>Spermatophyta</taxon>
        <taxon>Magnoliopsida</taxon>
        <taxon>eudicotyledons</taxon>
        <taxon>Gunneridae</taxon>
        <taxon>Pentapetalae</taxon>
        <taxon>asterids</taxon>
        <taxon>campanulids</taxon>
        <taxon>Asterales</taxon>
        <taxon>Asteraceae</taxon>
        <taxon>Asteroideae</taxon>
        <taxon>Anthemideae</taxon>
        <taxon>Anthemidinae</taxon>
        <taxon>Tanacetum</taxon>
    </lineage>
</organism>